<accession>A0AC60QMT2</accession>
<comment type="caution">
    <text evidence="1">The sequence shown here is derived from an EMBL/GenBank/DDBJ whole genome shotgun (WGS) entry which is preliminary data.</text>
</comment>
<organism evidence="1 2">
    <name type="scientific">Ixodes persulcatus</name>
    <name type="common">Taiga tick</name>
    <dbReference type="NCBI Taxonomy" id="34615"/>
    <lineage>
        <taxon>Eukaryota</taxon>
        <taxon>Metazoa</taxon>
        <taxon>Ecdysozoa</taxon>
        <taxon>Arthropoda</taxon>
        <taxon>Chelicerata</taxon>
        <taxon>Arachnida</taxon>
        <taxon>Acari</taxon>
        <taxon>Parasitiformes</taxon>
        <taxon>Ixodida</taxon>
        <taxon>Ixodoidea</taxon>
        <taxon>Ixodidae</taxon>
        <taxon>Ixodinae</taxon>
        <taxon>Ixodes</taxon>
    </lineage>
</organism>
<dbReference type="EMBL" id="JABSTQ010007682">
    <property type="protein sequence ID" value="KAG0435368.1"/>
    <property type="molecule type" value="Genomic_DNA"/>
</dbReference>
<proteinExistence type="predicted"/>
<dbReference type="Proteomes" id="UP000805193">
    <property type="component" value="Unassembled WGS sequence"/>
</dbReference>
<evidence type="ECO:0000313" key="1">
    <source>
        <dbReference type="EMBL" id="KAG0435368.1"/>
    </source>
</evidence>
<protein>
    <submittedName>
        <fullName evidence="1">Uncharacterized protein</fullName>
    </submittedName>
</protein>
<sequence>MWRSGESEAFHCDRVRRSRAVDGEGKASPPSRGYGIRDDPGLTTSDTMWKQGRRAESTNCSDSPDEPPGLRRFRVGHRRPRQGTATLTGPTVAGTKSASSRPFLKRRNHVAGSFALTAPVDGLRVSMTAVEARARGDPRSGRRSGARVGEAASRHKCAGGRLLEARPGAAAKTDGPRVNDSATAVQAPPASPVAVQL</sequence>
<name>A0AC60QMT2_IXOPE</name>
<keyword evidence="2" id="KW-1185">Reference proteome</keyword>
<reference evidence="1 2" key="1">
    <citation type="journal article" date="2020" name="Cell">
        <title>Large-Scale Comparative Analyses of Tick Genomes Elucidate Their Genetic Diversity and Vector Capacities.</title>
        <authorList>
            <consortium name="Tick Genome and Microbiome Consortium (TIGMIC)"/>
            <person name="Jia N."/>
            <person name="Wang J."/>
            <person name="Shi W."/>
            <person name="Du L."/>
            <person name="Sun Y."/>
            <person name="Zhan W."/>
            <person name="Jiang J.F."/>
            <person name="Wang Q."/>
            <person name="Zhang B."/>
            <person name="Ji P."/>
            <person name="Bell-Sakyi L."/>
            <person name="Cui X.M."/>
            <person name="Yuan T.T."/>
            <person name="Jiang B.G."/>
            <person name="Yang W.F."/>
            <person name="Lam T.T."/>
            <person name="Chang Q.C."/>
            <person name="Ding S.J."/>
            <person name="Wang X.J."/>
            <person name="Zhu J.G."/>
            <person name="Ruan X.D."/>
            <person name="Zhao L."/>
            <person name="Wei J.T."/>
            <person name="Ye R.Z."/>
            <person name="Que T.C."/>
            <person name="Du C.H."/>
            <person name="Zhou Y.H."/>
            <person name="Cheng J.X."/>
            <person name="Dai P.F."/>
            <person name="Guo W.B."/>
            <person name="Han X.H."/>
            <person name="Huang E.J."/>
            <person name="Li L.F."/>
            <person name="Wei W."/>
            <person name="Gao Y.C."/>
            <person name="Liu J.Z."/>
            <person name="Shao H.Z."/>
            <person name="Wang X."/>
            <person name="Wang C.C."/>
            <person name="Yang T.C."/>
            <person name="Huo Q.B."/>
            <person name="Li W."/>
            <person name="Chen H.Y."/>
            <person name="Chen S.E."/>
            <person name="Zhou L.G."/>
            <person name="Ni X.B."/>
            <person name="Tian J.H."/>
            <person name="Sheng Y."/>
            <person name="Liu T."/>
            <person name="Pan Y.S."/>
            <person name="Xia L.Y."/>
            <person name="Li J."/>
            <person name="Zhao F."/>
            <person name="Cao W.C."/>
        </authorList>
    </citation>
    <scope>NUCLEOTIDE SEQUENCE [LARGE SCALE GENOMIC DNA]</scope>
    <source>
        <strain evidence="1">Iper-2018</strain>
    </source>
</reference>
<evidence type="ECO:0000313" key="2">
    <source>
        <dbReference type="Proteomes" id="UP000805193"/>
    </source>
</evidence>
<gene>
    <name evidence="1" type="ORF">HPB47_018529</name>
</gene>